<dbReference type="InterPro" id="IPR036291">
    <property type="entry name" value="NAD(P)-bd_dom_sf"/>
</dbReference>
<evidence type="ECO:0000259" key="4">
    <source>
        <dbReference type="SMART" id="SM00822"/>
    </source>
</evidence>
<dbReference type="AlphaFoldDB" id="A0A179F1R1"/>
<dbReference type="SUPFAM" id="SSF51735">
    <property type="entry name" value="NAD(P)-binding Rossmann-fold domains"/>
    <property type="match status" value="1"/>
</dbReference>
<keyword evidence="6" id="KW-1185">Reference proteome</keyword>
<dbReference type="GO" id="GO:0005737">
    <property type="term" value="C:cytoplasm"/>
    <property type="evidence" value="ECO:0007669"/>
    <property type="project" value="TreeGrafter"/>
</dbReference>
<keyword evidence="3" id="KW-0560">Oxidoreductase</keyword>
<gene>
    <name evidence="5" type="ORF">VFPPC_10429</name>
</gene>
<sequence>MATVAKPTVYVVTGGNRGIGLGLVKGLLSRPSTTVIATVRNNASATSLKQDISATVKIGDQSNLEIVELDLTAAPSAGKVEEIFSRLGYDHIDVLVNNAGVSPPMFTAAQTPAEDLRVAFEVNTIAPQPKVIMMSSSVGCITFQELSGGSYGPSKAALNWITRALHLQNEEAGLVAVALHPGWVQTRMGEKSAKDWEYPHPPPETVDNSVKGVLEVIDGATRDTVAGKFVTYQGQVLPW</sequence>
<proteinExistence type="inferred from homology"/>
<evidence type="ECO:0000256" key="1">
    <source>
        <dbReference type="ARBA" id="ARBA00006484"/>
    </source>
</evidence>
<dbReference type="RefSeq" id="XP_018137392.1">
    <property type="nucleotide sequence ID" value="XM_018288801.1"/>
</dbReference>
<dbReference type="KEGG" id="pchm:VFPPC_10429"/>
<dbReference type="Pfam" id="PF00106">
    <property type="entry name" value="adh_short"/>
    <property type="match status" value="1"/>
</dbReference>
<feature type="domain" description="Ketoreductase" evidence="4">
    <location>
        <begin position="8"/>
        <end position="186"/>
    </location>
</feature>
<name>A0A179F1R1_METCM</name>
<dbReference type="CDD" id="cd05325">
    <property type="entry name" value="carb_red_sniffer_like_SDR_c"/>
    <property type="match status" value="1"/>
</dbReference>
<protein>
    <submittedName>
        <fullName evidence="5">Short chain dehydrogenase domain-containing protein</fullName>
    </submittedName>
</protein>
<dbReference type="InterPro" id="IPR051468">
    <property type="entry name" value="Fungal_SecMetab_SDRs"/>
</dbReference>
<dbReference type="InterPro" id="IPR002347">
    <property type="entry name" value="SDR_fam"/>
</dbReference>
<dbReference type="PANTHER" id="PTHR43544">
    <property type="entry name" value="SHORT-CHAIN DEHYDROGENASE/REDUCTASE"/>
    <property type="match status" value="1"/>
</dbReference>
<dbReference type="EMBL" id="LSBJ02000011">
    <property type="protein sequence ID" value="OAQ59368.1"/>
    <property type="molecule type" value="Genomic_DNA"/>
</dbReference>
<evidence type="ECO:0000256" key="3">
    <source>
        <dbReference type="ARBA" id="ARBA00023002"/>
    </source>
</evidence>
<dbReference type="SMART" id="SM00822">
    <property type="entry name" value="PKS_KR"/>
    <property type="match status" value="1"/>
</dbReference>
<evidence type="ECO:0000313" key="6">
    <source>
        <dbReference type="Proteomes" id="UP000078397"/>
    </source>
</evidence>
<dbReference type="PRINTS" id="PR00081">
    <property type="entry name" value="GDHRDH"/>
</dbReference>
<dbReference type="GeneID" id="28852795"/>
<comment type="caution">
    <text evidence="5">The sequence shown here is derived from an EMBL/GenBank/DDBJ whole genome shotgun (WGS) entry which is preliminary data.</text>
</comment>
<organism evidence="5 6">
    <name type="scientific">Pochonia chlamydosporia 170</name>
    <dbReference type="NCBI Taxonomy" id="1380566"/>
    <lineage>
        <taxon>Eukaryota</taxon>
        <taxon>Fungi</taxon>
        <taxon>Dikarya</taxon>
        <taxon>Ascomycota</taxon>
        <taxon>Pezizomycotina</taxon>
        <taxon>Sordariomycetes</taxon>
        <taxon>Hypocreomycetidae</taxon>
        <taxon>Hypocreales</taxon>
        <taxon>Clavicipitaceae</taxon>
        <taxon>Pochonia</taxon>
    </lineage>
</organism>
<dbReference type="InterPro" id="IPR057326">
    <property type="entry name" value="KR_dom"/>
</dbReference>
<evidence type="ECO:0000256" key="2">
    <source>
        <dbReference type="ARBA" id="ARBA00022857"/>
    </source>
</evidence>
<dbReference type="PANTHER" id="PTHR43544:SF7">
    <property type="entry name" value="NADB-LER2"/>
    <property type="match status" value="1"/>
</dbReference>
<dbReference type="OrthoDB" id="9876299at2759"/>
<evidence type="ECO:0000313" key="5">
    <source>
        <dbReference type="EMBL" id="OAQ59368.1"/>
    </source>
</evidence>
<dbReference type="Proteomes" id="UP000078397">
    <property type="component" value="Unassembled WGS sequence"/>
</dbReference>
<accession>A0A179F1R1</accession>
<keyword evidence="2" id="KW-0521">NADP</keyword>
<reference evidence="5 6" key="1">
    <citation type="journal article" date="2016" name="PLoS Pathog.">
        <title>Biosynthesis of antibiotic leucinostatins in bio-control fungus Purpureocillium lilacinum and their inhibition on phytophthora revealed by genome mining.</title>
        <authorList>
            <person name="Wang G."/>
            <person name="Liu Z."/>
            <person name="Lin R."/>
            <person name="Li E."/>
            <person name="Mao Z."/>
            <person name="Ling J."/>
            <person name="Yang Y."/>
            <person name="Yin W.B."/>
            <person name="Xie B."/>
        </authorList>
    </citation>
    <scope>NUCLEOTIDE SEQUENCE [LARGE SCALE GENOMIC DNA]</scope>
    <source>
        <strain evidence="5">170</strain>
    </source>
</reference>
<dbReference type="Gene3D" id="3.40.50.720">
    <property type="entry name" value="NAD(P)-binding Rossmann-like Domain"/>
    <property type="match status" value="2"/>
</dbReference>
<dbReference type="GO" id="GO:0016491">
    <property type="term" value="F:oxidoreductase activity"/>
    <property type="evidence" value="ECO:0007669"/>
    <property type="project" value="UniProtKB-KW"/>
</dbReference>
<comment type="similarity">
    <text evidence="1">Belongs to the short-chain dehydrogenases/reductases (SDR) family.</text>
</comment>